<comment type="caution">
    <text evidence="2">The sequence shown here is derived from an EMBL/GenBank/DDBJ whole genome shotgun (WGS) entry which is preliminary data.</text>
</comment>
<sequence>MRVNNKGFTLIELLLSIGLISVIVTALFTFFISNFRNFDRNEGSITLQQNARSSIELMTEKIIESKGIFKVWDENKVDVTENYNNGEEISISAFVLDTLEYKVKTNVYDKSVFFITKAPTEDYKKIEFGWVKDNHGLGYSQTTNQANMEVAYYIENIKIKKLNSNGVTITLDFKKDKNSTKPLDTNIYFRNE</sequence>
<accession>A0A942ZAQ4</accession>
<reference evidence="2" key="1">
    <citation type="submission" date="2019-12" db="EMBL/GenBank/DDBJ databases">
        <title>Clostridiaceae gen. nov. sp. nov., isolated from sediment in Xinjiang, China.</title>
        <authorList>
            <person name="Zhang R."/>
        </authorList>
    </citation>
    <scope>NUCLEOTIDE SEQUENCE</scope>
    <source>
        <strain evidence="2">D2Q-11</strain>
    </source>
</reference>
<evidence type="ECO:0000313" key="3">
    <source>
        <dbReference type="Proteomes" id="UP000724672"/>
    </source>
</evidence>
<gene>
    <name evidence="2" type="ORF">GOQ27_16125</name>
</gene>
<organism evidence="2 3">
    <name type="scientific">Anaeromonas frigoriresistens</name>
    <dbReference type="NCBI Taxonomy" id="2683708"/>
    <lineage>
        <taxon>Bacteria</taxon>
        <taxon>Bacillati</taxon>
        <taxon>Bacillota</taxon>
        <taxon>Tissierellia</taxon>
        <taxon>Tissierellales</taxon>
        <taxon>Thermohalobacteraceae</taxon>
        <taxon>Anaeromonas</taxon>
    </lineage>
</organism>
<proteinExistence type="predicted"/>
<protein>
    <submittedName>
        <fullName evidence="2">Prepilin-type N-terminal cleavage/methylation domain-containing protein</fullName>
    </submittedName>
</protein>
<dbReference type="EMBL" id="WSFT01000053">
    <property type="protein sequence ID" value="MBS4540005.1"/>
    <property type="molecule type" value="Genomic_DNA"/>
</dbReference>
<evidence type="ECO:0000256" key="1">
    <source>
        <dbReference type="SAM" id="Phobius"/>
    </source>
</evidence>
<dbReference type="AlphaFoldDB" id="A0A942ZAQ4"/>
<feature type="transmembrane region" description="Helical" evidence="1">
    <location>
        <begin position="12"/>
        <end position="32"/>
    </location>
</feature>
<name>A0A942ZAQ4_9FIRM</name>
<dbReference type="Proteomes" id="UP000724672">
    <property type="component" value="Unassembled WGS sequence"/>
</dbReference>
<evidence type="ECO:0000313" key="2">
    <source>
        <dbReference type="EMBL" id="MBS4540005.1"/>
    </source>
</evidence>
<dbReference type="Pfam" id="PF07963">
    <property type="entry name" value="N_methyl"/>
    <property type="match status" value="1"/>
</dbReference>
<dbReference type="NCBIfam" id="TIGR02532">
    <property type="entry name" value="IV_pilin_GFxxxE"/>
    <property type="match status" value="1"/>
</dbReference>
<keyword evidence="1" id="KW-0472">Membrane</keyword>
<dbReference type="RefSeq" id="WP_203367903.1">
    <property type="nucleotide sequence ID" value="NZ_WSFT01000053.1"/>
</dbReference>
<keyword evidence="1" id="KW-1133">Transmembrane helix</keyword>
<keyword evidence="3" id="KW-1185">Reference proteome</keyword>
<keyword evidence="1" id="KW-0812">Transmembrane</keyword>
<dbReference type="InterPro" id="IPR012902">
    <property type="entry name" value="N_methyl_site"/>
</dbReference>
<dbReference type="PROSITE" id="PS00409">
    <property type="entry name" value="PROKAR_NTER_METHYL"/>
    <property type="match status" value="1"/>
</dbReference>